<evidence type="ECO:0000256" key="1">
    <source>
        <dbReference type="SAM" id="Phobius"/>
    </source>
</evidence>
<dbReference type="AlphaFoldDB" id="A0AAN9VR00"/>
<protein>
    <submittedName>
        <fullName evidence="2">Uncharacterized protein</fullName>
    </submittedName>
</protein>
<keyword evidence="1" id="KW-1133">Transmembrane helix</keyword>
<keyword evidence="3" id="KW-1185">Reference proteome</keyword>
<evidence type="ECO:0000313" key="3">
    <source>
        <dbReference type="Proteomes" id="UP001378592"/>
    </source>
</evidence>
<gene>
    <name evidence="2" type="ORF">R5R35_002871</name>
</gene>
<dbReference type="EMBL" id="JAZDUA010000144">
    <property type="protein sequence ID" value="KAK7866540.1"/>
    <property type="molecule type" value="Genomic_DNA"/>
</dbReference>
<keyword evidence="1" id="KW-0472">Membrane</keyword>
<feature type="transmembrane region" description="Helical" evidence="1">
    <location>
        <begin position="48"/>
        <end position="75"/>
    </location>
</feature>
<evidence type="ECO:0000313" key="2">
    <source>
        <dbReference type="EMBL" id="KAK7866540.1"/>
    </source>
</evidence>
<keyword evidence="1" id="KW-0812">Transmembrane</keyword>
<dbReference type="Proteomes" id="UP001378592">
    <property type="component" value="Unassembled WGS sequence"/>
</dbReference>
<feature type="transmembrane region" description="Helical" evidence="1">
    <location>
        <begin position="7"/>
        <end position="36"/>
    </location>
</feature>
<proteinExistence type="predicted"/>
<accession>A0AAN9VR00</accession>
<sequence>MKCSYACVVCVLSFIAGFLCLLTSAAVVIFAIWIWVTHDCVLDPEGIYVFQIIRAITVTLLVLLSVETIASGLLLAGIIKRFPSSCGILPIFMGSIFRSRGLNNMDIRQHMT</sequence>
<name>A0AAN9VR00_9ORTH</name>
<comment type="caution">
    <text evidence="2">The sequence shown here is derived from an EMBL/GenBank/DDBJ whole genome shotgun (WGS) entry which is preliminary data.</text>
</comment>
<reference evidence="2 3" key="1">
    <citation type="submission" date="2024-03" db="EMBL/GenBank/DDBJ databases">
        <title>The genome assembly and annotation of the cricket Gryllus longicercus Weissman &amp; Gray.</title>
        <authorList>
            <person name="Szrajer S."/>
            <person name="Gray D."/>
            <person name="Ylla G."/>
        </authorList>
    </citation>
    <scope>NUCLEOTIDE SEQUENCE [LARGE SCALE GENOMIC DNA]</scope>
    <source>
        <strain evidence="2">DAG 2021-001</strain>
        <tissue evidence="2">Whole body minus gut</tissue>
    </source>
</reference>
<organism evidence="2 3">
    <name type="scientific">Gryllus longicercus</name>
    <dbReference type="NCBI Taxonomy" id="2509291"/>
    <lineage>
        <taxon>Eukaryota</taxon>
        <taxon>Metazoa</taxon>
        <taxon>Ecdysozoa</taxon>
        <taxon>Arthropoda</taxon>
        <taxon>Hexapoda</taxon>
        <taxon>Insecta</taxon>
        <taxon>Pterygota</taxon>
        <taxon>Neoptera</taxon>
        <taxon>Polyneoptera</taxon>
        <taxon>Orthoptera</taxon>
        <taxon>Ensifera</taxon>
        <taxon>Gryllidea</taxon>
        <taxon>Grylloidea</taxon>
        <taxon>Gryllidae</taxon>
        <taxon>Gryllinae</taxon>
        <taxon>Gryllus</taxon>
    </lineage>
</organism>